<feature type="region of interest" description="Disordered" evidence="1">
    <location>
        <begin position="65"/>
        <end position="95"/>
    </location>
</feature>
<protein>
    <submittedName>
        <fullName evidence="2">Uncharacterized protein</fullName>
    </submittedName>
</protein>
<sequence>MGARHVGKFLSSVSAKVGKQGEEQTLSNRVFSPNFSQMDFKMQPVHSRNVNAHTCLGGECEASLPIGSLEPDRETKWGTDRNPADKDNLSKYQVF</sequence>
<organism evidence="2 3">
    <name type="scientific">Ataeniobius toweri</name>
    <dbReference type="NCBI Taxonomy" id="208326"/>
    <lineage>
        <taxon>Eukaryota</taxon>
        <taxon>Metazoa</taxon>
        <taxon>Chordata</taxon>
        <taxon>Craniata</taxon>
        <taxon>Vertebrata</taxon>
        <taxon>Euteleostomi</taxon>
        <taxon>Actinopterygii</taxon>
        <taxon>Neopterygii</taxon>
        <taxon>Teleostei</taxon>
        <taxon>Neoteleostei</taxon>
        <taxon>Acanthomorphata</taxon>
        <taxon>Ovalentaria</taxon>
        <taxon>Atherinomorphae</taxon>
        <taxon>Cyprinodontiformes</taxon>
        <taxon>Goodeidae</taxon>
        <taxon>Ataeniobius</taxon>
    </lineage>
</organism>
<comment type="caution">
    <text evidence="2">The sequence shown here is derived from an EMBL/GenBank/DDBJ whole genome shotgun (WGS) entry which is preliminary data.</text>
</comment>
<keyword evidence="3" id="KW-1185">Reference proteome</keyword>
<accession>A0ABU7BRC0</accession>
<feature type="compositionally biased region" description="Basic and acidic residues" evidence="1">
    <location>
        <begin position="70"/>
        <end position="89"/>
    </location>
</feature>
<gene>
    <name evidence="2" type="ORF">ATANTOWER_007031</name>
</gene>
<dbReference type="EMBL" id="JAHUTI010060816">
    <property type="protein sequence ID" value="MED6252103.1"/>
    <property type="molecule type" value="Genomic_DNA"/>
</dbReference>
<proteinExistence type="predicted"/>
<reference evidence="2 3" key="1">
    <citation type="submission" date="2021-07" db="EMBL/GenBank/DDBJ databases">
        <authorList>
            <person name="Palmer J.M."/>
        </authorList>
    </citation>
    <scope>NUCLEOTIDE SEQUENCE [LARGE SCALE GENOMIC DNA]</scope>
    <source>
        <strain evidence="2 3">AT_MEX2019</strain>
        <tissue evidence="2">Muscle</tissue>
    </source>
</reference>
<evidence type="ECO:0000256" key="1">
    <source>
        <dbReference type="SAM" id="MobiDB-lite"/>
    </source>
</evidence>
<dbReference type="Proteomes" id="UP001345963">
    <property type="component" value="Unassembled WGS sequence"/>
</dbReference>
<evidence type="ECO:0000313" key="2">
    <source>
        <dbReference type="EMBL" id="MED6252103.1"/>
    </source>
</evidence>
<name>A0ABU7BRC0_9TELE</name>
<evidence type="ECO:0000313" key="3">
    <source>
        <dbReference type="Proteomes" id="UP001345963"/>
    </source>
</evidence>